<dbReference type="KEGG" id="carl:PXC00_03350"/>
<organism evidence="2 3">
    <name type="scientific">Caproicibacterium argilliputei</name>
    <dbReference type="NCBI Taxonomy" id="3030016"/>
    <lineage>
        <taxon>Bacteria</taxon>
        <taxon>Bacillati</taxon>
        <taxon>Bacillota</taxon>
        <taxon>Clostridia</taxon>
        <taxon>Eubacteriales</taxon>
        <taxon>Oscillospiraceae</taxon>
        <taxon>Caproicibacterium</taxon>
    </lineage>
</organism>
<proteinExistence type="predicted"/>
<dbReference type="AlphaFoldDB" id="A0AA97H379"/>
<sequence>MLATVLITLVLVALMAAVIAREIYNRKHGKGGCSGCSGGCSSCSGNCHPK</sequence>
<dbReference type="EMBL" id="CP135996">
    <property type="protein sequence ID" value="WOC32927.1"/>
    <property type="molecule type" value="Genomic_DNA"/>
</dbReference>
<dbReference type="Proteomes" id="UP001300604">
    <property type="component" value="Chromosome"/>
</dbReference>
<accession>A0AA97H379</accession>
<reference evidence="3" key="3">
    <citation type="submission" date="2024-06" db="EMBL/GenBank/DDBJ databases">
        <authorList>
            <person name="Zeng C."/>
        </authorList>
    </citation>
    <scope>NUCLEOTIDE SEQUENCE [LARGE SCALE GENOMIC DNA]</scope>
    <source>
        <strain evidence="3">ZCY20-5</strain>
    </source>
</reference>
<reference evidence="3" key="1">
    <citation type="submission" date="2024-06" db="EMBL/GenBank/DDBJ databases">
        <title>Caproicibacterium argilliputei sp. nov, a novel caproic acid producing anaerobic bacterium isolated from pit mud.</title>
        <authorList>
            <person name="Zeng C."/>
        </authorList>
    </citation>
    <scope>NUCLEOTIDE SEQUENCE [LARGE SCALE GENOMIC DNA]</scope>
    <source>
        <strain evidence="3">ZCY20-5</strain>
    </source>
</reference>
<keyword evidence="3" id="KW-1185">Reference proteome</keyword>
<feature type="region of interest" description="Disordered" evidence="1">
    <location>
        <begin position="29"/>
        <end position="50"/>
    </location>
</feature>
<feature type="compositionally biased region" description="Low complexity" evidence="1">
    <location>
        <begin position="39"/>
        <end position="50"/>
    </location>
</feature>
<name>A0AA97H379_9FIRM</name>
<protein>
    <submittedName>
        <fullName evidence="2">FeoB-associated Cys-rich membrane protein</fullName>
    </submittedName>
</protein>
<evidence type="ECO:0000256" key="1">
    <source>
        <dbReference type="SAM" id="MobiDB-lite"/>
    </source>
</evidence>
<evidence type="ECO:0000313" key="3">
    <source>
        <dbReference type="Proteomes" id="UP001300604"/>
    </source>
</evidence>
<dbReference type="Pfam" id="PF12669">
    <property type="entry name" value="FeoB_associated"/>
    <property type="match status" value="1"/>
</dbReference>
<dbReference type="RefSeq" id="WP_275846096.1">
    <property type="nucleotide sequence ID" value="NZ_CP135996.1"/>
</dbReference>
<reference evidence="2 3" key="2">
    <citation type="submission" date="2024-06" db="EMBL/GenBank/DDBJ databases">
        <title>Caproicibacterium argilliputei sp. nov, a novel caproic acid producing anaerobic bacterium isolated from pit mud.</title>
        <authorList>
            <person name="Xia S."/>
        </authorList>
    </citation>
    <scope>NUCLEOTIDE SEQUENCE [LARGE SCALE GENOMIC DNA]</scope>
    <source>
        <strain evidence="2 3">ZCY20-5</strain>
    </source>
</reference>
<gene>
    <name evidence="2" type="ORF">PXC00_03350</name>
</gene>
<evidence type="ECO:0000313" key="2">
    <source>
        <dbReference type="EMBL" id="WOC32927.1"/>
    </source>
</evidence>